<sequence>MNQTAQDYYIKGIDRCKNDNFAEAIEWFSQALAVDSKHHEARYNRAKSFFKLQRFSEALDDFNILIELQPDNAFYYSERAVALHLSGDNGLSLQDLNKAVELEPHKPFRYSSRAFIKERMGDLKGAIADYEKTIALDPEDAIAFNNKGLIEEKLGYIEQSNKSFERADRLDPKYDPEKTKKAPASDLPKIELHKKKEQKLQREEKLTMKGYLRLVKSLLTTRSERKAFKEFLKGFLKRKS</sequence>
<dbReference type="SUPFAM" id="SSF48452">
    <property type="entry name" value="TPR-like"/>
    <property type="match status" value="1"/>
</dbReference>
<evidence type="ECO:0000256" key="3">
    <source>
        <dbReference type="PROSITE-ProRule" id="PRU00339"/>
    </source>
</evidence>
<evidence type="ECO:0000313" key="4">
    <source>
        <dbReference type="EMBL" id="ELR71984.1"/>
    </source>
</evidence>
<dbReference type="PROSITE" id="PS50005">
    <property type="entry name" value="TPR"/>
    <property type="match status" value="4"/>
</dbReference>
<feature type="repeat" description="TPR" evidence="3">
    <location>
        <begin position="39"/>
        <end position="72"/>
    </location>
</feature>
<feature type="repeat" description="TPR" evidence="3">
    <location>
        <begin position="5"/>
        <end position="38"/>
    </location>
</feature>
<dbReference type="Pfam" id="PF13414">
    <property type="entry name" value="TPR_11"/>
    <property type="match status" value="1"/>
</dbReference>
<dbReference type="InterPro" id="IPR050498">
    <property type="entry name" value="Ycf3"/>
</dbReference>
<feature type="repeat" description="TPR" evidence="3">
    <location>
        <begin position="107"/>
        <end position="140"/>
    </location>
</feature>
<dbReference type="Gene3D" id="1.25.40.10">
    <property type="entry name" value="Tetratricopeptide repeat domain"/>
    <property type="match status" value="2"/>
</dbReference>
<keyword evidence="5" id="KW-1185">Reference proteome</keyword>
<dbReference type="SMART" id="SM00028">
    <property type="entry name" value="TPR"/>
    <property type="match status" value="5"/>
</dbReference>
<gene>
    <name evidence="4" type="ORF">C900_01979</name>
</gene>
<proteinExistence type="predicted"/>
<evidence type="ECO:0000256" key="2">
    <source>
        <dbReference type="ARBA" id="ARBA00022803"/>
    </source>
</evidence>
<dbReference type="EMBL" id="AMZN01000029">
    <property type="protein sequence ID" value="ELR71984.1"/>
    <property type="molecule type" value="Genomic_DNA"/>
</dbReference>
<name>L8JWI9_9BACT</name>
<dbReference type="InterPro" id="IPR011990">
    <property type="entry name" value="TPR-like_helical_dom_sf"/>
</dbReference>
<dbReference type="PANTHER" id="PTHR44858">
    <property type="entry name" value="TETRATRICOPEPTIDE REPEAT PROTEIN 6"/>
    <property type="match status" value="1"/>
</dbReference>
<reference evidence="4 5" key="1">
    <citation type="submission" date="2012-12" db="EMBL/GenBank/DDBJ databases">
        <title>Genome assembly of Fulvivirga imtechensis AK7.</title>
        <authorList>
            <person name="Nupur N."/>
            <person name="Khatri I."/>
            <person name="Kumar R."/>
            <person name="Subramanian S."/>
            <person name="Pinnaka A."/>
        </authorList>
    </citation>
    <scope>NUCLEOTIDE SEQUENCE [LARGE SCALE GENOMIC DNA]</scope>
    <source>
        <strain evidence="4 5">AK7</strain>
    </source>
</reference>
<dbReference type="STRING" id="1237149.C900_01979"/>
<keyword evidence="1" id="KW-0677">Repeat</keyword>
<dbReference type="AlphaFoldDB" id="L8JWI9"/>
<accession>L8JWI9</accession>
<evidence type="ECO:0000256" key="1">
    <source>
        <dbReference type="ARBA" id="ARBA00022737"/>
    </source>
</evidence>
<dbReference type="PATRIC" id="fig|1237149.3.peg.1934"/>
<comment type="caution">
    <text evidence="4">The sequence shown here is derived from an EMBL/GenBank/DDBJ whole genome shotgun (WGS) entry which is preliminary data.</text>
</comment>
<protein>
    <submittedName>
        <fullName evidence="4">TPR repeat protein</fullName>
    </submittedName>
</protein>
<feature type="repeat" description="TPR" evidence="3">
    <location>
        <begin position="141"/>
        <end position="174"/>
    </location>
</feature>
<dbReference type="InterPro" id="IPR019734">
    <property type="entry name" value="TPR_rpt"/>
</dbReference>
<dbReference type="Proteomes" id="UP000011135">
    <property type="component" value="Unassembled WGS sequence"/>
</dbReference>
<evidence type="ECO:0000313" key="5">
    <source>
        <dbReference type="Proteomes" id="UP000011135"/>
    </source>
</evidence>
<dbReference type="Pfam" id="PF13432">
    <property type="entry name" value="TPR_16"/>
    <property type="match status" value="1"/>
</dbReference>
<keyword evidence="2 3" id="KW-0802">TPR repeat</keyword>
<dbReference type="PANTHER" id="PTHR44858:SF1">
    <property type="entry name" value="UDP-N-ACETYLGLUCOSAMINE--PEPTIDE N-ACETYLGLUCOSAMINYLTRANSFERASE SPINDLY-RELATED"/>
    <property type="match status" value="1"/>
</dbReference>
<organism evidence="4 5">
    <name type="scientific">Fulvivirga imtechensis AK7</name>
    <dbReference type="NCBI Taxonomy" id="1237149"/>
    <lineage>
        <taxon>Bacteria</taxon>
        <taxon>Pseudomonadati</taxon>
        <taxon>Bacteroidota</taxon>
        <taxon>Cytophagia</taxon>
        <taxon>Cytophagales</taxon>
        <taxon>Fulvivirgaceae</taxon>
        <taxon>Fulvivirga</taxon>
    </lineage>
</organism>
<dbReference type="eggNOG" id="COG0457">
    <property type="taxonomic scope" value="Bacteria"/>
</dbReference>
<dbReference type="RefSeq" id="WP_009579426.1">
    <property type="nucleotide sequence ID" value="NZ_AMZN01000029.1"/>
</dbReference>